<dbReference type="InterPro" id="IPR003340">
    <property type="entry name" value="B3_DNA-bd"/>
</dbReference>
<comment type="caution">
    <text evidence="8">The sequence shown here is derived from an EMBL/GenBank/DDBJ whole genome shotgun (WGS) entry which is preliminary data.</text>
</comment>
<dbReference type="InterPro" id="IPR050655">
    <property type="entry name" value="Plant_B3_domain"/>
</dbReference>
<sequence>MVTTRKTKARVTSASHRRPPQDSESPVMKFFKLILPSTMKNNMMMIPPKFVNLHGSKLSDVVTLETPVGFKRSIKLKRIGEEIWFQEGWSEFAEAHSIDEGYFLLFECKGNSSFRVIIFNVSATEIDYPLDEVHISDSDDDIIEVTDKGFFGTQGKKGIVESVNGGGSENKPKKRSRDIYFDKILHDVDVINSIQVLEEEEGDKRVFRDKQSF</sequence>
<keyword evidence="5" id="KW-0539">Nucleus</keyword>
<evidence type="ECO:0000256" key="1">
    <source>
        <dbReference type="ARBA" id="ARBA00004123"/>
    </source>
</evidence>
<evidence type="ECO:0000313" key="8">
    <source>
        <dbReference type="EMBL" id="KAL1192262.1"/>
    </source>
</evidence>
<dbReference type="Pfam" id="PF02362">
    <property type="entry name" value="B3"/>
    <property type="match status" value="1"/>
</dbReference>
<evidence type="ECO:0000313" key="9">
    <source>
        <dbReference type="Proteomes" id="UP001558713"/>
    </source>
</evidence>
<keyword evidence="9" id="KW-1185">Reference proteome</keyword>
<dbReference type="SMART" id="SM01019">
    <property type="entry name" value="B3"/>
    <property type="match status" value="1"/>
</dbReference>
<evidence type="ECO:0000256" key="3">
    <source>
        <dbReference type="ARBA" id="ARBA00023125"/>
    </source>
</evidence>
<dbReference type="Gene3D" id="2.40.330.10">
    <property type="entry name" value="DNA-binding pseudobarrel domain"/>
    <property type="match status" value="1"/>
</dbReference>
<evidence type="ECO:0000256" key="4">
    <source>
        <dbReference type="ARBA" id="ARBA00023163"/>
    </source>
</evidence>
<keyword evidence="2" id="KW-0805">Transcription regulation</keyword>
<gene>
    <name evidence="8" type="ORF">V5N11_028135</name>
</gene>
<keyword evidence="3" id="KW-0238">DNA-binding</keyword>
<dbReference type="PROSITE" id="PS50863">
    <property type="entry name" value="B3"/>
    <property type="match status" value="1"/>
</dbReference>
<evidence type="ECO:0000259" key="7">
    <source>
        <dbReference type="PROSITE" id="PS50863"/>
    </source>
</evidence>
<organism evidence="8 9">
    <name type="scientific">Cardamine amara subsp. amara</name>
    <dbReference type="NCBI Taxonomy" id="228776"/>
    <lineage>
        <taxon>Eukaryota</taxon>
        <taxon>Viridiplantae</taxon>
        <taxon>Streptophyta</taxon>
        <taxon>Embryophyta</taxon>
        <taxon>Tracheophyta</taxon>
        <taxon>Spermatophyta</taxon>
        <taxon>Magnoliopsida</taxon>
        <taxon>eudicotyledons</taxon>
        <taxon>Gunneridae</taxon>
        <taxon>Pentapetalae</taxon>
        <taxon>rosids</taxon>
        <taxon>malvids</taxon>
        <taxon>Brassicales</taxon>
        <taxon>Brassicaceae</taxon>
        <taxon>Cardamineae</taxon>
        <taxon>Cardamine</taxon>
    </lineage>
</organism>
<dbReference type="EMBL" id="JBANAX010000828">
    <property type="protein sequence ID" value="KAL1192262.1"/>
    <property type="molecule type" value="Genomic_DNA"/>
</dbReference>
<name>A0ABD0ZC58_CARAN</name>
<feature type="region of interest" description="Disordered" evidence="6">
    <location>
        <begin position="1"/>
        <end position="24"/>
    </location>
</feature>
<dbReference type="InterPro" id="IPR015300">
    <property type="entry name" value="DNA-bd_pseudobarrel_sf"/>
</dbReference>
<comment type="subcellular location">
    <subcellularLocation>
        <location evidence="1">Nucleus</location>
    </subcellularLocation>
</comment>
<dbReference type="GO" id="GO:0005634">
    <property type="term" value="C:nucleus"/>
    <property type="evidence" value="ECO:0007669"/>
    <property type="project" value="UniProtKB-SubCell"/>
</dbReference>
<protein>
    <submittedName>
        <fullName evidence="8">B3 domain-containing protein</fullName>
    </submittedName>
</protein>
<dbReference type="Proteomes" id="UP001558713">
    <property type="component" value="Unassembled WGS sequence"/>
</dbReference>
<dbReference type="GO" id="GO:0003677">
    <property type="term" value="F:DNA binding"/>
    <property type="evidence" value="ECO:0007669"/>
    <property type="project" value="UniProtKB-KW"/>
</dbReference>
<evidence type="ECO:0000256" key="5">
    <source>
        <dbReference type="ARBA" id="ARBA00023242"/>
    </source>
</evidence>
<evidence type="ECO:0000256" key="6">
    <source>
        <dbReference type="SAM" id="MobiDB-lite"/>
    </source>
</evidence>
<dbReference type="PANTHER" id="PTHR31920">
    <property type="entry name" value="B3 DOMAIN-CONTAINING"/>
    <property type="match status" value="1"/>
</dbReference>
<reference evidence="8 9" key="1">
    <citation type="submission" date="2024-04" db="EMBL/GenBank/DDBJ databases">
        <title>Genome assembly C_amara_ONT_v2.</title>
        <authorList>
            <person name="Yant L."/>
            <person name="Moore C."/>
            <person name="Slenker M."/>
        </authorList>
    </citation>
    <scope>NUCLEOTIDE SEQUENCE [LARGE SCALE GENOMIC DNA]</scope>
    <source>
        <tissue evidence="8">Leaf</tissue>
    </source>
</reference>
<dbReference type="AlphaFoldDB" id="A0ABD0ZC58"/>
<evidence type="ECO:0000256" key="2">
    <source>
        <dbReference type="ARBA" id="ARBA00023015"/>
    </source>
</evidence>
<dbReference type="CDD" id="cd10017">
    <property type="entry name" value="B3_DNA"/>
    <property type="match status" value="1"/>
</dbReference>
<accession>A0ABD0ZC58</accession>
<dbReference type="SUPFAM" id="SSF101936">
    <property type="entry name" value="DNA-binding pseudobarrel domain"/>
    <property type="match status" value="1"/>
</dbReference>
<feature type="domain" description="TF-B3" evidence="7">
    <location>
        <begin position="29"/>
        <end position="122"/>
    </location>
</feature>
<dbReference type="PANTHER" id="PTHR31920:SF108">
    <property type="entry name" value="B3 DOMAIN-CONTAINING TRANSCRIPTION FACTOR VRN1-LIKE"/>
    <property type="match status" value="1"/>
</dbReference>
<proteinExistence type="predicted"/>
<keyword evidence="4" id="KW-0804">Transcription</keyword>